<dbReference type="InterPro" id="IPR000014">
    <property type="entry name" value="PAS"/>
</dbReference>
<dbReference type="SUPFAM" id="SSF47384">
    <property type="entry name" value="Homodimeric domain of signal transducing histidine kinase"/>
    <property type="match status" value="1"/>
</dbReference>
<dbReference type="AlphaFoldDB" id="A0A972P2C2"/>
<keyword evidence="5" id="KW-0808">Transferase</keyword>
<dbReference type="SMART" id="SM00387">
    <property type="entry name" value="HATPase_c"/>
    <property type="match status" value="1"/>
</dbReference>
<dbReference type="CDD" id="cd00082">
    <property type="entry name" value="HisKA"/>
    <property type="match status" value="1"/>
</dbReference>
<keyword evidence="4" id="KW-0597">Phosphoprotein</keyword>
<keyword evidence="12 13" id="KW-0472">Membrane</keyword>
<evidence type="ECO:0000256" key="4">
    <source>
        <dbReference type="ARBA" id="ARBA00022553"/>
    </source>
</evidence>
<dbReference type="PRINTS" id="PR00344">
    <property type="entry name" value="BCTRLSENSOR"/>
</dbReference>
<evidence type="ECO:0000256" key="9">
    <source>
        <dbReference type="ARBA" id="ARBA00022840"/>
    </source>
</evidence>
<dbReference type="InterPro" id="IPR004358">
    <property type="entry name" value="Sig_transdc_His_kin-like_C"/>
</dbReference>
<evidence type="ECO:0000256" key="6">
    <source>
        <dbReference type="ARBA" id="ARBA00022692"/>
    </source>
</evidence>
<dbReference type="PROSITE" id="PS50109">
    <property type="entry name" value="HIS_KIN"/>
    <property type="match status" value="1"/>
</dbReference>
<keyword evidence="8" id="KW-0418">Kinase</keyword>
<organism evidence="16 17">
    <name type="scientific">Paraburkholderia elongata</name>
    <dbReference type="NCBI Taxonomy" id="2675747"/>
    <lineage>
        <taxon>Bacteria</taxon>
        <taxon>Pseudomonadati</taxon>
        <taxon>Pseudomonadota</taxon>
        <taxon>Betaproteobacteria</taxon>
        <taxon>Burkholderiales</taxon>
        <taxon>Burkholderiaceae</taxon>
        <taxon>Paraburkholderia</taxon>
    </lineage>
</organism>
<comment type="subcellular location">
    <subcellularLocation>
        <location evidence="2">Membrane</location>
        <topology evidence="2">Multi-pass membrane protein</topology>
    </subcellularLocation>
</comment>
<dbReference type="GO" id="GO:0042802">
    <property type="term" value="F:identical protein binding"/>
    <property type="evidence" value="ECO:0007669"/>
    <property type="project" value="UniProtKB-ARBA"/>
</dbReference>
<dbReference type="GO" id="GO:0005524">
    <property type="term" value="F:ATP binding"/>
    <property type="evidence" value="ECO:0007669"/>
    <property type="project" value="UniProtKB-KW"/>
</dbReference>
<dbReference type="CDD" id="cd00130">
    <property type="entry name" value="PAS"/>
    <property type="match status" value="1"/>
</dbReference>
<keyword evidence="9" id="KW-0067">ATP-binding</keyword>
<dbReference type="SMART" id="SM00388">
    <property type="entry name" value="HisKA"/>
    <property type="match status" value="1"/>
</dbReference>
<dbReference type="EC" id="2.7.13.3" evidence="3"/>
<dbReference type="InterPro" id="IPR038318">
    <property type="entry name" value="KdpD_sf"/>
</dbReference>
<dbReference type="InterPro" id="IPR035965">
    <property type="entry name" value="PAS-like_dom_sf"/>
</dbReference>
<dbReference type="InterPro" id="IPR003661">
    <property type="entry name" value="HisK_dim/P_dom"/>
</dbReference>
<dbReference type="PROSITE" id="PS50113">
    <property type="entry name" value="PAC"/>
    <property type="match status" value="1"/>
</dbReference>
<feature type="domain" description="PAC" evidence="15">
    <location>
        <begin position="216"/>
        <end position="267"/>
    </location>
</feature>
<dbReference type="GO" id="GO:0000155">
    <property type="term" value="F:phosphorelay sensor kinase activity"/>
    <property type="evidence" value="ECO:0007669"/>
    <property type="project" value="InterPro"/>
</dbReference>
<dbReference type="InterPro" id="IPR003594">
    <property type="entry name" value="HATPase_dom"/>
</dbReference>
<keyword evidence="10 13" id="KW-1133">Transmembrane helix</keyword>
<dbReference type="Proteomes" id="UP000655523">
    <property type="component" value="Unassembled WGS sequence"/>
</dbReference>
<evidence type="ECO:0000256" key="12">
    <source>
        <dbReference type="ARBA" id="ARBA00023136"/>
    </source>
</evidence>
<dbReference type="InterPro" id="IPR036890">
    <property type="entry name" value="HATPase_C_sf"/>
</dbReference>
<name>A0A972P2C2_9BURK</name>
<evidence type="ECO:0000256" key="1">
    <source>
        <dbReference type="ARBA" id="ARBA00000085"/>
    </source>
</evidence>
<dbReference type="InterPro" id="IPR025201">
    <property type="entry name" value="KdpD_TM"/>
</dbReference>
<keyword evidence="6 13" id="KW-0812">Transmembrane</keyword>
<feature type="transmembrane region" description="Helical" evidence="13">
    <location>
        <begin position="64"/>
        <end position="94"/>
    </location>
</feature>
<protein>
    <recommendedName>
        <fullName evidence="3">histidine kinase</fullName>
        <ecNumber evidence="3">2.7.13.3</ecNumber>
    </recommendedName>
</protein>
<dbReference type="Gene3D" id="1.20.120.620">
    <property type="entry name" value="Backbone structure of the membrane domain of e. Coli histidine kinase receptor kdpd"/>
    <property type="match status" value="1"/>
</dbReference>
<evidence type="ECO:0000313" key="16">
    <source>
        <dbReference type="EMBL" id="NPT61850.1"/>
    </source>
</evidence>
<reference evidence="16 17" key="1">
    <citation type="submission" date="2019-11" db="EMBL/GenBank/DDBJ databases">
        <title>Metabolism of dissolved organic matter in forest soils.</title>
        <authorList>
            <person name="Cyle K.T."/>
            <person name="Wilhelm R.C."/>
            <person name="Martinez C.E."/>
        </authorList>
    </citation>
    <scope>NUCLEOTIDE SEQUENCE [LARGE SCALE GENOMIC DNA]</scope>
    <source>
        <strain evidence="16 17">5N</strain>
    </source>
</reference>
<dbReference type="PANTHER" id="PTHR43304:SF1">
    <property type="entry name" value="PAC DOMAIN-CONTAINING PROTEIN"/>
    <property type="match status" value="1"/>
</dbReference>
<dbReference type="EMBL" id="WOEZ01000289">
    <property type="protein sequence ID" value="NPT61850.1"/>
    <property type="molecule type" value="Genomic_DNA"/>
</dbReference>
<keyword evidence="11" id="KW-0902">Two-component regulatory system</keyword>
<feature type="transmembrane region" description="Helical" evidence="13">
    <location>
        <begin position="114"/>
        <end position="131"/>
    </location>
</feature>
<comment type="caution">
    <text evidence="16">The sequence shown here is derived from an EMBL/GenBank/DDBJ whole genome shotgun (WGS) entry which is preliminary data.</text>
</comment>
<keyword evidence="7" id="KW-0547">Nucleotide-binding</keyword>
<dbReference type="SUPFAM" id="SSF55785">
    <property type="entry name" value="PYP-like sensor domain (PAS domain)"/>
    <property type="match status" value="1"/>
</dbReference>
<dbReference type="Gene3D" id="3.30.565.10">
    <property type="entry name" value="Histidine kinase-like ATPase, C-terminal domain"/>
    <property type="match status" value="1"/>
</dbReference>
<accession>A0A972P2C2</accession>
<evidence type="ECO:0000256" key="8">
    <source>
        <dbReference type="ARBA" id="ARBA00022777"/>
    </source>
</evidence>
<sequence length="508" mass="55748">MTSLFEPLQGRKQWPASPVQWMAMHGVDRIRYLMLLWVVGCTALGAVTWLCFRLQLSIATTGFIYLIVIVLLSSMDSYVSSIIFSIVAVVLLNYFFTPPLFTLQVFYGDDLTKLVAFLITSLVVTALIRQVRRLDEIQRRNQAVFLAEAQNLSLTGSFGWNASSGEIVWSEPTFRIFGFEPSVNPSIELVLQRVHPDDVSRVRQVIGQAATTRQDFDCEHRLLMPNGSVKHVHVVGHVATDKPNQLQFMGAIMDVTAGKRAEAQLQEAQAELAHVTRVTTLGELSASIAHELGQPLASIVTDGEASLRWLDRPQPDLDEVRACVKRMIGDGRRAAEIVQRIRSLARRAGPQKTQLEINDVVRDVVSLINREVSDHRVALRLELGSGLPPLLGDRVQLQQVLINLVINGMQAMDDVGDRPRELLIESSQDGQGQLVVAVRDSGMGIDADNAGRVFAPFFTTKLQGMGMGLPICRSIIEAHGGAISASNNATHGATFRFSLPSAGMGAPA</sequence>
<evidence type="ECO:0000256" key="11">
    <source>
        <dbReference type="ARBA" id="ARBA00023012"/>
    </source>
</evidence>
<dbReference type="Gene3D" id="6.10.250.2580">
    <property type="match status" value="1"/>
</dbReference>
<dbReference type="Gene3D" id="3.30.450.20">
    <property type="entry name" value="PAS domain"/>
    <property type="match status" value="1"/>
</dbReference>
<evidence type="ECO:0000256" key="7">
    <source>
        <dbReference type="ARBA" id="ARBA00022741"/>
    </source>
</evidence>
<evidence type="ECO:0000256" key="13">
    <source>
        <dbReference type="SAM" id="Phobius"/>
    </source>
</evidence>
<dbReference type="Gene3D" id="1.10.287.130">
    <property type="match status" value="1"/>
</dbReference>
<feature type="domain" description="Histidine kinase" evidence="14">
    <location>
        <begin position="287"/>
        <end position="503"/>
    </location>
</feature>
<dbReference type="Pfam" id="PF00512">
    <property type="entry name" value="HisKA"/>
    <property type="match status" value="1"/>
</dbReference>
<dbReference type="Pfam" id="PF13493">
    <property type="entry name" value="DUF4118"/>
    <property type="match status" value="1"/>
</dbReference>
<comment type="catalytic activity">
    <reaction evidence="1">
        <text>ATP + protein L-histidine = ADP + protein N-phospho-L-histidine.</text>
        <dbReference type="EC" id="2.7.13.3"/>
    </reaction>
</comment>
<evidence type="ECO:0000256" key="3">
    <source>
        <dbReference type="ARBA" id="ARBA00012438"/>
    </source>
</evidence>
<dbReference type="Pfam" id="PF02518">
    <property type="entry name" value="HATPase_c"/>
    <property type="match status" value="1"/>
</dbReference>
<evidence type="ECO:0000256" key="10">
    <source>
        <dbReference type="ARBA" id="ARBA00022989"/>
    </source>
</evidence>
<evidence type="ECO:0000256" key="5">
    <source>
        <dbReference type="ARBA" id="ARBA00022679"/>
    </source>
</evidence>
<gene>
    <name evidence="16" type="ORF">GNZ13_46850</name>
</gene>
<dbReference type="InterPro" id="IPR005467">
    <property type="entry name" value="His_kinase_dom"/>
</dbReference>
<dbReference type="InterPro" id="IPR052162">
    <property type="entry name" value="Sensor_kinase/Photoreceptor"/>
</dbReference>
<evidence type="ECO:0000313" key="17">
    <source>
        <dbReference type="Proteomes" id="UP000655523"/>
    </source>
</evidence>
<evidence type="ECO:0000259" key="15">
    <source>
        <dbReference type="PROSITE" id="PS50113"/>
    </source>
</evidence>
<evidence type="ECO:0000259" key="14">
    <source>
        <dbReference type="PROSITE" id="PS50109"/>
    </source>
</evidence>
<dbReference type="InterPro" id="IPR036097">
    <property type="entry name" value="HisK_dim/P_sf"/>
</dbReference>
<dbReference type="RefSeq" id="WP_172177857.1">
    <property type="nucleotide sequence ID" value="NZ_WOEZ01000289.1"/>
</dbReference>
<evidence type="ECO:0000256" key="2">
    <source>
        <dbReference type="ARBA" id="ARBA00004141"/>
    </source>
</evidence>
<dbReference type="InterPro" id="IPR013655">
    <property type="entry name" value="PAS_fold_3"/>
</dbReference>
<keyword evidence="17" id="KW-1185">Reference proteome</keyword>
<dbReference type="SUPFAM" id="SSF55874">
    <property type="entry name" value="ATPase domain of HSP90 chaperone/DNA topoisomerase II/histidine kinase"/>
    <property type="match status" value="1"/>
</dbReference>
<dbReference type="InterPro" id="IPR000700">
    <property type="entry name" value="PAS-assoc_C"/>
</dbReference>
<proteinExistence type="predicted"/>
<dbReference type="PANTHER" id="PTHR43304">
    <property type="entry name" value="PHYTOCHROME-LIKE PROTEIN CPH1"/>
    <property type="match status" value="1"/>
</dbReference>
<dbReference type="GO" id="GO:0016020">
    <property type="term" value="C:membrane"/>
    <property type="evidence" value="ECO:0007669"/>
    <property type="project" value="UniProtKB-SubCell"/>
</dbReference>
<dbReference type="FunFam" id="3.30.450.20:FF:000088">
    <property type="entry name" value="Sensory transduction histidine kinase"/>
    <property type="match status" value="1"/>
</dbReference>
<dbReference type="FunFam" id="3.30.565.10:FF:000042">
    <property type="entry name" value="Two-component sensor histidine kinase KdpD"/>
    <property type="match status" value="1"/>
</dbReference>
<dbReference type="Gene3D" id="2.10.70.100">
    <property type="match status" value="1"/>
</dbReference>
<feature type="transmembrane region" description="Helical" evidence="13">
    <location>
        <begin position="30"/>
        <end position="52"/>
    </location>
</feature>
<dbReference type="Pfam" id="PF08447">
    <property type="entry name" value="PAS_3"/>
    <property type="match status" value="1"/>
</dbReference>